<dbReference type="RefSeq" id="WP_139621045.1">
    <property type="nucleotide sequence ID" value="NZ_VDMP01000011.1"/>
</dbReference>
<evidence type="ECO:0000313" key="2">
    <source>
        <dbReference type="EMBL" id="TNM50171.1"/>
    </source>
</evidence>
<protein>
    <submittedName>
        <fullName evidence="2">LytR family transcriptional regulator</fullName>
    </submittedName>
</protein>
<keyword evidence="3" id="KW-1185">Reference proteome</keyword>
<gene>
    <name evidence="2" type="ORF">FHP29_01180</name>
</gene>
<sequence>MSGLDVKAGSRSAVTLGALAVVFVASAAWGWSRVTAPFPEKVAPAPCTDTLIPKGDDLAPPQVMVTVLNGGGSNGLAGKTMDALVGHGFAKGDTGNAPDTGGPVAAQVWSDDPGDPAAILLASYLGADVDIVDQPSGYPGVTIVVGKRFKGVVEGHPTVTARKDSYVCTPPLSSQPEDAA</sequence>
<dbReference type="Pfam" id="PF13399">
    <property type="entry name" value="LytR_C"/>
    <property type="match status" value="1"/>
</dbReference>
<name>A0A5C4WPQ9_9ACTN</name>
<comment type="caution">
    <text evidence="2">The sequence shown here is derived from an EMBL/GenBank/DDBJ whole genome shotgun (WGS) entry which is preliminary data.</text>
</comment>
<dbReference type="Proteomes" id="UP000313231">
    <property type="component" value="Unassembled WGS sequence"/>
</dbReference>
<evidence type="ECO:0000259" key="1">
    <source>
        <dbReference type="Pfam" id="PF13399"/>
    </source>
</evidence>
<dbReference type="InterPro" id="IPR027381">
    <property type="entry name" value="LytR/CpsA/Psr_C"/>
</dbReference>
<organism evidence="2 3">
    <name type="scientific">Nocardioides albidus</name>
    <dbReference type="NCBI Taxonomy" id="1517589"/>
    <lineage>
        <taxon>Bacteria</taxon>
        <taxon>Bacillati</taxon>
        <taxon>Actinomycetota</taxon>
        <taxon>Actinomycetes</taxon>
        <taxon>Propionibacteriales</taxon>
        <taxon>Nocardioidaceae</taxon>
        <taxon>Nocardioides</taxon>
    </lineage>
</organism>
<dbReference type="OrthoDB" id="3829155at2"/>
<dbReference type="EMBL" id="VDMP01000011">
    <property type="protein sequence ID" value="TNM50171.1"/>
    <property type="molecule type" value="Genomic_DNA"/>
</dbReference>
<evidence type="ECO:0000313" key="3">
    <source>
        <dbReference type="Proteomes" id="UP000313231"/>
    </source>
</evidence>
<reference evidence="2 3" key="1">
    <citation type="journal article" date="2016" name="Int. J. Syst. Evol. Microbiol.">
        <title>Nocardioides albidus sp. nov., an actinobacterium isolated from garden soil.</title>
        <authorList>
            <person name="Singh H."/>
            <person name="Du J."/>
            <person name="Trinh H."/>
            <person name="Won K."/>
            <person name="Yang J.E."/>
            <person name="Yin C."/>
            <person name="Kook M."/>
            <person name="Yi T.H."/>
        </authorList>
    </citation>
    <scope>NUCLEOTIDE SEQUENCE [LARGE SCALE GENOMIC DNA]</scope>
    <source>
        <strain evidence="2 3">CCTCC AB 2015297</strain>
    </source>
</reference>
<feature type="domain" description="LytR/CpsA/Psr regulator C-terminal" evidence="1">
    <location>
        <begin position="62"/>
        <end position="149"/>
    </location>
</feature>
<dbReference type="Gene3D" id="3.30.70.2390">
    <property type="match status" value="1"/>
</dbReference>
<dbReference type="AlphaFoldDB" id="A0A5C4WPQ9"/>
<accession>A0A5C4WPQ9</accession>
<proteinExistence type="predicted"/>